<dbReference type="EMBL" id="CABPSQ010000002">
    <property type="protein sequence ID" value="VVE64655.1"/>
    <property type="molecule type" value="Genomic_DNA"/>
</dbReference>
<dbReference type="Proteomes" id="UP000414136">
    <property type="component" value="Unassembled WGS sequence"/>
</dbReference>
<dbReference type="OrthoDB" id="8654550at2"/>
<proteinExistence type="inferred from homology"/>
<evidence type="ECO:0000259" key="6">
    <source>
        <dbReference type="Pfam" id="PF08281"/>
    </source>
</evidence>
<dbReference type="InterPro" id="IPR013325">
    <property type="entry name" value="RNA_pol_sigma_r2"/>
</dbReference>
<dbReference type="InterPro" id="IPR039425">
    <property type="entry name" value="RNA_pol_sigma-70-like"/>
</dbReference>
<evidence type="ECO:0000256" key="3">
    <source>
        <dbReference type="ARBA" id="ARBA00023082"/>
    </source>
</evidence>
<dbReference type="AlphaFoldDB" id="A0A5E4ZWL1"/>
<organism evidence="7 8">
    <name type="scientific">Pandoraea captiosa</name>
    <dbReference type="NCBI Taxonomy" id="2508302"/>
    <lineage>
        <taxon>Bacteria</taxon>
        <taxon>Pseudomonadati</taxon>
        <taxon>Pseudomonadota</taxon>
        <taxon>Betaproteobacteria</taxon>
        <taxon>Burkholderiales</taxon>
        <taxon>Burkholderiaceae</taxon>
        <taxon>Pandoraea</taxon>
    </lineage>
</organism>
<dbReference type="PANTHER" id="PTHR43133:SF63">
    <property type="entry name" value="RNA POLYMERASE SIGMA FACTOR FECI-RELATED"/>
    <property type="match status" value="1"/>
</dbReference>
<keyword evidence="8" id="KW-1185">Reference proteome</keyword>
<dbReference type="GO" id="GO:0006352">
    <property type="term" value="P:DNA-templated transcription initiation"/>
    <property type="evidence" value="ECO:0007669"/>
    <property type="project" value="InterPro"/>
</dbReference>
<dbReference type="Gene3D" id="1.10.1740.10">
    <property type="match status" value="1"/>
</dbReference>
<dbReference type="GO" id="GO:0016987">
    <property type="term" value="F:sigma factor activity"/>
    <property type="evidence" value="ECO:0007669"/>
    <property type="project" value="UniProtKB-KW"/>
</dbReference>
<gene>
    <name evidence="7" type="ORF">PCA31118_01679</name>
</gene>
<dbReference type="PANTHER" id="PTHR43133">
    <property type="entry name" value="RNA POLYMERASE ECF-TYPE SIGMA FACTO"/>
    <property type="match status" value="1"/>
</dbReference>
<name>A0A5E4ZWL1_9BURK</name>
<evidence type="ECO:0000313" key="8">
    <source>
        <dbReference type="Proteomes" id="UP000414136"/>
    </source>
</evidence>
<feature type="domain" description="RNA polymerase sigma factor 70 region 4 type 2" evidence="6">
    <location>
        <begin position="112"/>
        <end position="163"/>
    </location>
</feature>
<comment type="similarity">
    <text evidence="1">Belongs to the sigma-70 factor family. ECF subfamily.</text>
</comment>
<dbReference type="Pfam" id="PF04542">
    <property type="entry name" value="Sigma70_r2"/>
    <property type="match status" value="1"/>
</dbReference>
<dbReference type="InterPro" id="IPR014284">
    <property type="entry name" value="RNA_pol_sigma-70_dom"/>
</dbReference>
<evidence type="ECO:0000256" key="4">
    <source>
        <dbReference type="ARBA" id="ARBA00023163"/>
    </source>
</evidence>
<evidence type="ECO:0000256" key="2">
    <source>
        <dbReference type="ARBA" id="ARBA00023015"/>
    </source>
</evidence>
<keyword evidence="3" id="KW-0731">Sigma factor</keyword>
<sequence length="169" mass="18736">MDSSETELRQHVAGLYTEHYGWLTGWIRRKLGDAGVAADLAQDTFVNVLSAGTATQIQAPRPFLATVAKHILSHYHRRQALEASYLDWLAGLPEAFSPAPEERLVALQTLALIDRALDGLPPKAREAFLLAHLGEMKYADIARQLGVSLASVKLYMLRANRQCLQVMLD</sequence>
<dbReference type="InterPro" id="IPR036388">
    <property type="entry name" value="WH-like_DNA-bd_sf"/>
</dbReference>
<dbReference type="Gene3D" id="1.10.10.10">
    <property type="entry name" value="Winged helix-like DNA-binding domain superfamily/Winged helix DNA-binding domain"/>
    <property type="match status" value="1"/>
</dbReference>
<feature type="domain" description="RNA polymerase sigma-70 region 2" evidence="5">
    <location>
        <begin position="15"/>
        <end position="80"/>
    </location>
</feature>
<dbReference type="SUPFAM" id="SSF88659">
    <property type="entry name" value="Sigma3 and sigma4 domains of RNA polymerase sigma factors"/>
    <property type="match status" value="1"/>
</dbReference>
<protein>
    <submittedName>
        <fullName evidence="7">RNA polymerase subunit sigma</fullName>
    </submittedName>
</protein>
<dbReference type="SUPFAM" id="SSF88946">
    <property type="entry name" value="Sigma2 domain of RNA polymerase sigma factors"/>
    <property type="match status" value="1"/>
</dbReference>
<dbReference type="RefSeq" id="WP_150624741.1">
    <property type="nucleotide sequence ID" value="NZ_CABPSQ010000002.1"/>
</dbReference>
<evidence type="ECO:0000259" key="5">
    <source>
        <dbReference type="Pfam" id="PF04542"/>
    </source>
</evidence>
<evidence type="ECO:0000313" key="7">
    <source>
        <dbReference type="EMBL" id="VVE64655.1"/>
    </source>
</evidence>
<dbReference type="NCBIfam" id="TIGR02937">
    <property type="entry name" value="sigma70-ECF"/>
    <property type="match status" value="1"/>
</dbReference>
<dbReference type="GO" id="GO:0003677">
    <property type="term" value="F:DNA binding"/>
    <property type="evidence" value="ECO:0007669"/>
    <property type="project" value="InterPro"/>
</dbReference>
<dbReference type="CDD" id="cd06171">
    <property type="entry name" value="Sigma70_r4"/>
    <property type="match status" value="1"/>
</dbReference>
<dbReference type="InterPro" id="IPR013249">
    <property type="entry name" value="RNA_pol_sigma70_r4_t2"/>
</dbReference>
<dbReference type="Pfam" id="PF08281">
    <property type="entry name" value="Sigma70_r4_2"/>
    <property type="match status" value="1"/>
</dbReference>
<reference evidence="7 8" key="1">
    <citation type="submission" date="2019-08" db="EMBL/GenBank/DDBJ databases">
        <authorList>
            <person name="Peeters C."/>
        </authorList>
    </citation>
    <scope>NUCLEOTIDE SEQUENCE [LARGE SCALE GENOMIC DNA]</scope>
    <source>
        <strain evidence="7 8">LMG 31118</strain>
    </source>
</reference>
<dbReference type="InterPro" id="IPR013324">
    <property type="entry name" value="RNA_pol_sigma_r3/r4-like"/>
</dbReference>
<keyword evidence="4" id="KW-0804">Transcription</keyword>
<accession>A0A5E4ZWL1</accession>
<evidence type="ECO:0000256" key="1">
    <source>
        <dbReference type="ARBA" id="ARBA00010641"/>
    </source>
</evidence>
<keyword evidence="2" id="KW-0805">Transcription regulation</keyword>
<dbReference type="InterPro" id="IPR007627">
    <property type="entry name" value="RNA_pol_sigma70_r2"/>
</dbReference>